<accession>A0A6N3EEX6</accession>
<gene>
    <name evidence="3" type="ORF">CTLFYP3_02242</name>
</gene>
<dbReference type="InterPro" id="IPR000644">
    <property type="entry name" value="CBS_dom"/>
</dbReference>
<dbReference type="InterPro" id="IPR027275">
    <property type="entry name" value="PRC-brl_dom"/>
</dbReference>
<dbReference type="PANTHER" id="PTHR43773:SF1">
    <property type="entry name" value="MAGNESIUM TRANSPORTER MGTE"/>
    <property type="match status" value="1"/>
</dbReference>
<sequence length="422" mass="49028">MKNMKKLSVFLYTNILGRKIYDEFDESIGELRDIYVTTEDGYPRVIGYKVKRDGTTFHYEFRTITFNQMDNNKIKIVTRGSKEILPRTYSYLLSEHLLDKKIVDINGKQVVRVDDLRIAEIAGEYRVIAVETGPYARFRRLNCAKLGSFIYKILRKDYEDRVLMWDDVESLEMVNNNLQISVPYKKLSTLHPADLADILENLDASSRKQIFESLDEDLAADTLEEIDPEYKGSIIKDLSETKTAELLEIMSNDEIADVLDELDDEEREKILVNLEKEDAEEVKEILGYEDEAVGSIMRTDFLSFNLDITVGEIIEILREMEEIEEDELYRIYITDEEERVLGAITSYDLILNKSDAKVKDIMTEDIEVIRHDVDINEAIELTSKYDLLSIPVIDEEDKLIGAVNTHDLIDEILYPVWKKKIR</sequence>
<dbReference type="Gene3D" id="1.25.60.10">
    <property type="entry name" value="MgtE N-terminal domain-like"/>
    <property type="match status" value="1"/>
</dbReference>
<dbReference type="GO" id="GO:0015095">
    <property type="term" value="F:magnesium ion transmembrane transporter activity"/>
    <property type="evidence" value="ECO:0007669"/>
    <property type="project" value="InterPro"/>
</dbReference>
<dbReference type="SMART" id="SM00116">
    <property type="entry name" value="CBS"/>
    <property type="match status" value="2"/>
</dbReference>
<protein>
    <submittedName>
        <fullName evidence="3">Magnesium transporter MgtE</fullName>
    </submittedName>
</protein>
<dbReference type="Pfam" id="PF05239">
    <property type="entry name" value="PRC"/>
    <property type="match status" value="1"/>
</dbReference>
<dbReference type="CDD" id="cd04606">
    <property type="entry name" value="CBS_pair_Mg_transporter"/>
    <property type="match status" value="1"/>
</dbReference>
<dbReference type="Pfam" id="PF03448">
    <property type="entry name" value="MgtE_N"/>
    <property type="match status" value="1"/>
</dbReference>
<dbReference type="InterPro" id="IPR006668">
    <property type="entry name" value="Mg_transptr_MgtE_intracell_dom"/>
</dbReference>
<dbReference type="InterPro" id="IPR046342">
    <property type="entry name" value="CBS_dom_sf"/>
</dbReference>
<dbReference type="InterPro" id="IPR038076">
    <property type="entry name" value="MgtE_N_sf"/>
</dbReference>
<keyword evidence="1" id="KW-0129">CBS domain</keyword>
<dbReference type="SMART" id="SM00924">
    <property type="entry name" value="MgtE_N"/>
    <property type="match status" value="1"/>
</dbReference>
<dbReference type="EMBL" id="CACRTO010000020">
    <property type="protein sequence ID" value="VYU38514.1"/>
    <property type="molecule type" value="Genomic_DNA"/>
</dbReference>
<dbReference type="GO" id="GO:0016020">
    <property type="term" value="C:membrane"/>
    <property type="evidence" value="ECO:0007669"/>
    <property type="project" value="InterPro"/>
</dbReference>
<dbReference type="PROSITE" id="PS51371">
    <property type="entry name" value="CBS"/>
    <property type="match status" value="2"/>
</dbReference>
<dbReference type="PANTHER" id="PTHR43773">
    <property type="entry name" value="MAGNESIUM TRANSPORTER MGTE"/>
    <property type="match status" value="1"/>
</dbReference>
<dbReference type="SUPFAM" id="SSF54631">
    <property type="entry name" value="CBS-domain pair"/>
    <property type="match status" value="1"/>
</dbReference>
<proteinExistence type="predicted"/>
<organism evidence="3">
    <name type="scientific">Clostridium tertium</name>
    <dbReference type="NCBI Taxonomy" id="1559"/>
    <lineage>
        <taxon>Bacteria</taxon>
        <taxon>Bacillati</taxon>
        <taxon>Bacillota</taxon>
        <taxon>Clostridia</taxon>
        <taxon>Eubacteriales</taxon>
        <taxon>Clostridiaceae</taxon>
        <taxon>Clostridium</taxon>
    </lineage>
</organism>
<name>A0A6N3EEX6_9CLOT</name>
<dbReference type="InterPro" id="IPR006669">
    <property type="entry name" value="MgtE_transporter"/>
</dbReference>
<evidence type="ECO:0000256" key="1">
    <source>
        <dbReference type="PROSITE-ProRule" id="PRU00703"/>
    </source>
</evidence>
<reference evidence="3" key="1">
    <citation type="submission" date="2019-11" db="EMBL/GenBank/DDBJ databases">
        <authorList>
            <person name="Feng L."/>
        </authorList>
    </citation>
    <scope>NUCLEOTIDE SEQUENCE</scope>
    <source>
        <strain evidence="3">CTertiumLFYP3</strain>
    </source>
</reference>
<evidence type="ECO:0000313" key="3">
    <source>
        <dbReference type="EMBL" id="VYU38514.1"/>
    </source>
</evidence>
<dbReference type="SUPFAM" id="SSF158791">
    <property type="entry name" value="MgtE N-terminal domain-like"/>
    <property type="match status" value="1"/>
</dbReference>
<dbReference type="Pfam" id="PF00571">
    <property type="entry name" value="CBS"/>
    <property type="match status" value="2"/>
</dbReference>
<dbReference type="AlphaFoldDB" id="A0A6N3EEX6"/>
<evidence type="ECO:0000259" key="2">
    <source>
        <dbReference type="PROSITE" id="PS51371"/>
    </source>
</evidence>
<feature type="domain" description="CBS" evidence="2">
    <location>
        <begin position="297"/>
        <end position="361"/>
    </location>
</feature>
<feature type="domain" description="CBS" evidence="2">
    <location>
        <begin position="362"/>
        <end position="419"/>
    </location>
</feature>
<dbReference type="Gene3D" id="3.10.580.10">
    <property type="entry name" value="CBS-domain"/>
    <property type="match status" value="1"/>
</dbReference>